<dbReference type="Proteomes" id="UP000015480">
    <property type="component" value="Chromosome"/>
</dbReference>
<evidence type="ECO:0000256" key="1">
    <source>
        <dbReference type="SAM" id="MobiDB-lite"/>
    </source>
</evidence>
<keyword evidence="4" id="KW-1185">Reference proteome</keyword>
<dbReference type="OrthoDB" id="6305173at2"/>
<feature type="domain" description="Hedgehog/Intein (Hint)" evidence="2">
    <location>
        <begin position="192"/>
        <end position="338"/>
    </location>
</feature>
<name>S5YD17_PARAH</name>
<organism evidence="3 4">
    <name type="scientific">Paracoccus aminophilus JCM 7686</name>
    <dbReference type="NCBI Taxonomy" id="1367847"/>
    <lineage>
        <taxon>Bacteria</taxon>
        <taxon>Pseudomonadati</taxon>
        <taxon>Pseudomonadota</taxon>
        <taxon>Alphaproteobacteria</taxon>
        <taxon>Rhodobacterales</taxon>
        <taxon>Paracoccaceae</taxon>
        <taxon>Paracoccus</taxon>
    </lineage>
</organism>
<dbReference type="EMBL" id="CP006650">
    <property type="protein sequence ID" value="AGT09358.1"/>
    <property type="molecule type" value="Genomic_DNA"/>
</dbReference>
<dbReference type="eggNOG" id="COG2931">
    <property type="taxonomic scope" value="Bacteria"/>
</dbReference>
<protein>
    <recommendedName>
        <fullName evidence="2">Hedgehog/Intein (Hint) domain-containing protein</fullName>
    </recommendedName>
</protein>
<evidence type="ECO:0000313" key="3">
    <source>
        <dbReference type="EMBL" id="AGT09358.1"/>
    </source>
</evidence>
<dbReference type="KEGG" id="pami:JCM7686_2288"/>
<accession>S5YD17</accession>
<dbReference type="InterPro" id="IPR036844">
    <property type="entry name" value="Hint_dom_sf"/>
</dbReference>
<feature type="region of interest" description="Disordered" evidence="1">
    <location>
        <begin position="40"/>
        <end position="71"/>
    </location>
</feature>
<dbReference type="InterPro" id="IPR028992">
    <property type="entry name" value="Hedgehog/Intein_dom"/>
</dbReference>
<dbReference type="PATRIC" id="fig|1367847.3.peg.2283"/>
<dbReference type="SUPFAM" id="SSF51294">
    <property type="entry name" value="Hedgehog/intein (Hint) domain"/>
    <property type="match status" value="1"/>
</dbReference>
<proteinExistence type="predicted"/>
<dbReference type="STRING" id="1367847.JCM7686_2288"/>
<dbReference type="Pfam" id="PF13403">
    <property type="entry name" value="Hint_2"/>
    <property type="match status" value="1"/>
</dbReference>
<reference evidence="3 4" key="1">
    <citation type="journal article" date="2014" name="BMC Genomics">
        <title>Architecture and functions of a multipartite genome of the methylotrophic bacterium Paracoccus aminophilus JCM 7686, containing primary and secondary chromids.</title>
        <authorList>
            <person name="Dziewit L."/>
            <person name="Czarnecki J."/>
            <person name="Wibberg D."/>
            <person name="Radlinska M."/>
            <person name="Mrozek P."/>
            <person name="Szymczak M."/>
            <person name="Schluter A."/>
            <person name="Puhler A."/>
            <person name="Bartosik D."/>
        </authorList>
    </citation>
    <scope>NUCLEOTIDE SEQUENCE [LARGE SCALE GENOMIC DNA]</scope>
    <source>
        <strain evidence="3">JCM 7686</strain>
    </source>
</reference>
<dbReference type="AlphaFoldDB" id="S5YD17"/>
<dbReference type="HOGENOM" id="CLU_052810_1_0_5"/>
<sequence>MRHAPSASQRLCPRAFYLVPPTTECTMPILNDLTRLFDHTPGATGLPQPGQTYLPGNGPNSGTTFGQMRDGTQIDLADPNQIAAGDTLHWGGKEYEVTQLFQAELTWIGVNGGVEVRFNQNFIIQVADPADPSKTMMFWIPQDYTLPQNAVVPGIPQAALQGTAGSLEFISLTPITQIEWVRVQYNDVIDAVCFSTDALIETQSGLVAAGDLAVGDLVWTRDAGCQPIRWIGKRALSAEELAHAPHLCPIRIRAGALGANTPQTDLVVSPQHRMLIRSKIALRMFGAQEVLIAAQQLLGIEGVEEATDLASVTYVHILLDSHQIIHANGAEAESLFTGEQALRSVGPAAMDEILALFPELAETGFLPAPARPLIPGRAARHLAERHAQNLKPLFEATAS</sequence>
<evidence type="ECO:0000313" key="4">
    <source>
        <dbReference type="Proteomes" id="UP000015480"/>
    </source>
</evidence>
<gene>
    <name evidence="3" type="ORF">JCM7686_2288</name>
</gene>
<evidence type="ECO:0000259" key="2">
    <source>
        <dbReference type="Pfam" id="PF13403"/>
    </source>
</evidence>